<dbReference type="SUPFAM" id="SSF56235">
    <property type="entry name" value="N-terminal nucleophile aminohydrolases (Ntn hydrolases)"/>
    <property type="match status" value="1"/>
</dbReference>
<dbReference type="Gene3D" id="3.60.20.10">
    <property type="entry name" value="Glutamine Phosphoribosylpyrophosphate, subunit 1, domain 1"/>
    <property type="match status" value="1"/>
</dbReference>
<dbReference type="InterPro" id="IPR023333">
    <property type="entry name" value="Proteasome_suB-type"/>
</dbReference>
<reference evidence="4 5" key="1">
    <citation type="journal article" date="2020" name="bioRxiv">
        <title>Metabolic contributions of an alphaproteobacterial endosymbiont in the apicomplexan Cardiosporidium cionae.</title>
        <authorList>
            <person name="Hunter E.S."/>
            <person name="Paight C.J."/>
            <person name="Lane C.E."/>
        </authorList>
    </citation>
    <scope>NUCLEOTIDE SEQUENCE [LARGE SCALE GENOMIC DNA]</scope>
    <source>
        <strain evidence="4">ESH_2018</strain>
    </source>
</reference>
<accession>A0ABQ7JAX2</accession>
<gene>
    <name evidence="4" type="ORF">IE077_002497</name>
</gene>
<evidence type="ECO:0000256" key="2">
    <source>
        <dbReference type="ARBA" id="ARBA00022490"/>
    </source>
</evidence>
<keyword evidence="2" id="KW-0963">Cytoplasm</keyword>
<proteinExistence type="predicted"/>
<keyword evidence="5" id="KW-1185">Reference proteome</keyword>
<sequence>MSVIKAKHTQPSETAGSPFGAKVEYSATFVGLSAAFASRTDSIGDSKSNINRGYNLKMDSVITQRKEQWNPYVDNGGTILAASFENSAIVVGDSRTSFGFSIATRNFPKFTKLTDKAVIITSGQQSEIVTLHRILKVNIASYQFKHRKIPSLNAIHRMVVVILYQKRFFPFYAFNILAGIDGEGKGAIYSYDAIGSAEKLKYTTAGSGGAFALPILDAQLEQYHRANKQKPTTRAEVIDIMKDCIASVAERDIYTGDNADIIIIDASGVSISSMPLRND</sequence>
<evidence type="ECO:0000256" key="1">
    <source>
        <dbReference type="ARBA" id="ARBA00004123"/>
    </source>
</evidence>
<dbReference type="EMBL" id="JADAQX010000242">
    <property type="protein sequence ID" value="KAF8821069.1"/>
    <property type="molecule type" value="Genomic_DNA"/>
</dbReference>
<dbReference type="Pfam" id="PF00227">
    <property type="entry name" value="Proteasome"/>
    <property type="match status" value="1"/>
</dbReference>
<dbReference type="PANTHER" id="PTHR32194">
    <property type="entry name" value="METALLOPROTEASE TLDD"/>
    <property type="match status" value="1"/>
</dbReference>
<dbReference type="PANTHER" id="PTHR32194:SF2">
    <property type="entry name" value="PROTEASOME SUBUNIT BETA TYPE-1"/>
    <property type="match status" value="1"/>
</dbReference>
<evidence type="ECO:0000256" key="3">
    <source>
        <dbReference type="ARBA" id="ARBA00022942"/>
    </source>
</evidence>
<evidence type="ECO:0000313" key="5">
    <source>
        <dbReference type="Proteomes" id="UP000823046"/>
    </source>
</evidence>
<evidence type="ECO:0000313" key="4">
    <source>
        <dbReference type="EMBL" id="KAF8821069.1"/>
    </source>
</evidence>
<protein>
    <submittedName>
        <fullName evidence="4">Proteasome subunit beta type 1</fullName>
    </submittedName>
</protein>
<dbReference type="InterPro" id="IPR001353">
    <property type="entry name" value="Proteasome_sua/b"/>
</dbReference>
<dbReference type="InterPro" id="IPR029055">
    <property type="entry name" value="Ntn_hydrolases_N"/>
</dbReference>
<name>A0ABQ7JAX2_9APIC</name>
<keyword evidence="3 4" id="KW-0647">Proteasome</keyword>
<dbReference type="Proteomes" id="UP000823046">
    <property type="component" value="Unassembled WGS sequence"/>
</dbReference>
<dbReference type="PROSITE" id="PS51476">
    <property type="entry name" value="PROTEASOME_BETA_2"/>
    <property type="match status" value="1"/>
</dbReference>
<dbReference type="GO" id="GO:0000502">
    <property type="term" value="C:proteasome complex"/>
    <property type="evidence" value="ECO:0007669"/>
    <property type="project" value="UniProtKB-KW"/>
</dbReference>
<organism evidence="4 5">
    <name type="scientific">Cardiosporidium cionae</name>
    <dbReference type="NCBI Taxonomy" id="476202"/>
    <lineage>
        <taxon>Eukaryota</taxon>
        <taxon>Sar</taxon>
        <taxon>Alveolata</taxon>
        <taxon>Apicomplexa</taxon>
        <taxon>Aconoidasida</taxon>
        <taxon>Nephromycida</taxon>
        <taxon>Cardiosporidium</taxon>
    </lineage>
</organism>
<comment type="caution">
    <text evidence="4">The sequence shown here is derived from an EMBL/GenBank/DDBJ whole genome shotgun (WGS) entry which is preliminary data.</text>
</comment>
<comment type="subcellular location">
    <subcellularLocation>
        <location evidence="1">Nucleus</location>
    </subcellularLocation>
</comment>